<reference evidence="4" key="1">
    <citation type="submission" date="2022-08" db="UniProtKB">
        <authorList>
            <consortium name="EnsemblMetazoa"/>
        </authorList>
    </citation>
    <scope>IDENTIFICATION</scope>
    <source>
        <strain evidence="4">05x7-T-G4-1.051#20</strain>
    </source>
</reference>
<evidence type="ECO:0000313" key="5">
    <source>
        <dbReference type="Proteomes" id="UP000005408"/>
    </source>
</evidence>
<dbReference type="PANTHER" id="PTHR46550">
    <property type="entry name" value="F-BOX ONLY PROTEIN 3"/>
    <property type="match status" value="1"/>
</dbReference>
<dbReference type="AlphaFoldDB" id="A0A8W8I543"/>
<dbReference type="OrthoDB" id="10257471at2759"/>
<dbReference type="PANTHER" id="PTHR46550:SF1">
    <property type="entry name" value="F-BOX PROTEIN 3"/>
    <property type="match status" value="1"/>
</dbReference>
<keyword evidence="2" id="KW-0833">Ubl conjugation pathway</keyword>
<accession>A0A8W8I543</accession>
<comment type="pathway">
    <text evidence="1">Protein modification; protein ubiquitination.</text>
</comment>
<dbReference type="EnsemblMetazoa" id="G12621.3">
    <property type="protein sequence ID" value="G12621.3:cds"/>
    <property type="gene ID" value="G12621"/>
</dbReference>
<organism evidence="4 5">
    <name type="scientific">Magallana gigas</name>
    <name type="common">Pacific oyster</name>
    <name type="synonym">Crassostrea gigas</name>
    <dbReference type="NCBI Taxonomy" id="29159"/>
    <lineage>
        <taxon>Eukaryota</taxon>
        <taxon>Metazoa</taxon>
        <taxon>Spiralia</taxon>
        <taxon>Lophotrochozoa</taxon>
        <taxon>Mollusca</taxon>
        <taxon>Bivalvia</taxon>
        <taxon>Autobranchia</taxon>
        <taxon>Pteriomorphia</taxon>
        <taxon>Ostreida</taxon>
        <taxon>Ostreoidea</taxon>
        <taxon>Ostreidae</taxon>
        <taxon>Magallana</taxon>
    </lineage>
</organism>
<protein>
    <recommendedName>
        <fullName evidence="3">F-box domain-containing protein</fullName>
    </recommendedName>
</protein>
<name>A0A8W8I543_MAGGI</name>
<keyword evidence="5" id="KW-1185">Reference proteome</keyword>
<dbReference type="Gene3D" id="1.20.1280.50">
    <property type="match status" value="1"/>
</dbReference>
<dbReference type="InterPro" id="IPR052121">
    <property type="entry name" value="F-box_SCF_Substrate_Recog"/>
</dbReference>
<dbReference type="Proteomes" id="UP000005408">
    <property type="component" value="Unassembled WGS sequence"/>
</dbReference>
<dbReference type="SUPFAM" id="SSF81383">
    <property type="entry name" value="F-box domain"/>
    <property type="match status" value="1"/>
</dbReference>
<sequence>MEENGPPKTADRTNRNIQDLPEELRIRIFSILPLKDIVSVCLVCKKWNSLANSESLWKIKCNSLPANVERESLNDDEKGCRWKEIYKRNSWRTFHPDMFRNPAAYDDLPQGMFGNMDVDSVADVLQLSKRSS</sequence>
<dbReference type="Pfam" id="PF12937">
    <property type="entry name" value="F-box-like"/>
    <property type="match status" value="1"/>
</dbReference>
<evidence type="ECO:0000256" key="2">
    <source>
        <dbReference type="ARBA" id="ARBA00022786"/>
    </source>
</evidence>
<dbReference type="EnsemblMetazoa" id="G12621.1">
    <property type="protein sequence ID" value="G12621.1:cds"/>
    <property type="gene ID" value="G12621"/>
</dbReference>
<dbReference type="PROSITE" id="PS50181">
    <property type="entry name" value="FBOX"/>
    <property type="match status" value="1"/>
</dbReference>
<dbReference type="GO" id="GO:0005737">
    <property type="term" value="C:cytoplasm"/>
    <property type="evidence" value="ECO:0007669"/>
    <property type="project" value="TreeGrafter"/>
</dbReference>
<dbReference type="InterPro" id="IPR036047">
    <property type="entry name" value="F-box-like_dom_sf"/>
</dbReference>
<dbReference type="InterPro" id="IPR001810">
    <property type="entry name" value="F-box_dom"/>
</dbReference>
<dbReference type="EnsemblMetazoa" id="G12621.2">
    <property type="protein sequence ID" value="G12621.2:cds"/>
    <property type="gene ID" value="G12621"/>
</dbReference>
<evidence type="ECO:0000259" key="3">
    <source>
        <dbReference type="PROSITE" id="PS50181"/>
    </source>
</evidence>
<evidence type="ECO:0000256" key="1">
    <source>
        <dbReference type="ARBA" id="ARBA00004906"/>
    </source>
</evidence>
<evidence type="ECO:0000313" key="4">
    <source>
        <dbReference type="EnsemblMetazoa" id="G12621.2:cds"/>
    </source>
</evidence>
<dbReference type="SMART" id="SM00256">
    <property type="entry name" value="FBOX"/>
    <property type="match status" value="1"/>
</dbReference>
<proteinExistence type="predicted"/>
<feature type="domain" description="F-box" evidence="3">
    <location>
        <begin position="14"/>
        <end position="60"/>
    </location>
</feature>